<sequence>MAPETQHCATLVQQLEEAAQGLELCVSRWHDATIQTGALRAQSALCPVLYVEAAVCTSAIISTSHTRLKPSLLIPQISDLAVALQQLSNDIAELAALIARAHSLYSQAEQTTLRLLTGLMAGSAVAFLANGLSACTGMISALVQGNRLHVLPVDGTALPAVTSTEGALTNLQLLASNGDYATIAIQQYVNEHGKRSWLVTIPGTDSHIDSPIGWLQNMELMSDIIHTLASR</sequence>
<evidence type="ECO:0000313" key="2">
    <source>
        <dbReference type="EMBL" id="OZG65481.1"/>
    </source>
</evidence>
<dbReference type="AlphaFoldDB" id="A0A261G218"/>
<evidence type="ECO:0000256" key="1">
    <source>
        <dbReference type="SAM" id="Coils"/>
    </source>
</evidence>
<evidence type="ECO:0000313" key="3">
    <source>
        <dbReference type="Proteomes" id="UP000216451"/>
    </source>
</evidence>
<reference evidence="2 3" key="1">
    <citation type="journal article" date="2017" name="BMC Genomics">
        <title>Comparative genomic and phylogenomic analyses of the Bifidobacteriaceae family.</title>
        <authorList>
            <person name="Lugli G.A."/>
            <person name="Milani C."/>
            <person name="Turroni F."/>
            <person name="Duranti S."/>
            <person name="Mancabelli L."/>
            <person name="Mangifesta M."/>
            <person name="Ferrario C."/>
            <person name="Modesto M."/>
            <person name="Mattarelli P."/>
            <person name="Jiri K."/>
            <person name="van Sinderen D."/>
            <person name="Ventura M."/>
        </authorList>
    </citation>
    <scope>NUCLEOTIDE SEQUENCE [LARGE SCALE GENOMIC DNA]</scope>
    <source>
        <strain evidence="2 3">LMG 28769</strain>
    </source>
</reference>
<feature type="coiled-coil region" evidence="1">
    <location>
        <begin position="77"/>
        <end position="104"/>
    </location>
</feature>
<dbReference type="OrthoDB" id="5095936at2"/>
<dbReference type="Proteomes" id="UP000216451">
    <property type="component" value="Unassembled WGS sequence"/>
</dbReference>
<gene>
    <name evidence="2" type="ORF">BAQU_1664</name>
</gene>
<dbReference type="EMBL" id="MWXA01000008">
    <property type="protein sequence ID" value="OZG65481.1"/>
    <property type="molecule type" value="Genomic_DNA"/>
</dbReference>
<name>A0A261G218_9BIFI</name>
<protein>
    <submittedName>
        <fullName evidence="2">Uncharacterized protein</fullName>
    </submittedName>
</protein>
<organism evidence="2 3">
    <name type="scientific">Bifidobacterium aquikefiri</name>
    <dbReference type="NCBI Taxonomy" id="1653207"/>
    <lineage>
        <taxon>Bacteria</taxon>
        <taxon>Bacillati</taxon>
        <taxon>Actinomycetota</taxon>
        <taxon>Actinomycetes</taxon>
        <taxon>Bifidobacteriales</taxon>
        <taxon>Bifidobacteriaceae</taxon>
        <taxon>Bifidobacterium</taxon>
    </lineage>
</organism>
<keyword evidence="3" id="KW-1185">Reference proteome</keyword>
<keyword evidence="1" id="KW-0175">Coiled coil</keyword>
<dbReference type="GeneID" id="98296322"/>
<comment type="caution">
    <text evidence="2">The sequence shown here is derived from an EMBL/GenBank/DDBJ whole genome shotgun (WGS) entry which is preliminary data.</text>
</comment>
<accession>A0A261G218</accession>
<proteinExistence type="predicted"/>
<dbReference type="RefSeq" id="WP_158215678.1">
    <property type="nucleotide sequence ID" value="NZ_JBDNSG010000018.1"/>
</dbReference>